<keyword evidence="3 7" id="KW-0812">Transmembrane</keyword>
<feature type="transmembrane region" description="Helical" evidence="7">
    <location>
        <begin position="56"/>
        <end position="76"/>
    </location>
</feature>
<gene>
    <name evidence="7" type="primary">msrQ</name>
    <name evidence="9" type="ORF">BB934_18895</name>
</gene>
<feature type="transmembrane region" description="Helical" evidence="7">
    <location>
        <begin position="126"/>
        <end position="146"/>
    </location>
</feature>
<sequence>MAGRASVQEAKKGFVLPQVPKIAVYIVGFIPAVLLFYAGIADRLGADPMRYLEQALGLWALRFLIATLTVTPLRQLLNINLLRYRRALGLLAFYYAALHLTTYLVLDQGLDIAAIVADIVKRPYITIGMATFVILVPLAVTSNNAAIRRMGGQAWAKLHRLVYVAAIGAVLHFILVVKSWPPEPLVYAAIVAVLLGYRLVRRTTKRASPRQRPA</sequence>
<dbReference type="AlphaFoldDB" id="A0A1B2EJ92"/>
<dbReference type="NCBIfam" id="NF003833">
    <property type="entry name" value="PRK05419.1-5"/>
    <property type="match status" value="1"/>
</dbReference>
<evidence type="ECO:0000256" key="5">
    <source>
        <dbReference type="ARBA" id="ARBA00023004"/>
    </source>
</evidence>
<comment type="subunit">
    <text evidence="7">Heterodimer of a catalytic subunit (MsrP) and a heme-binding subunit (MsrQ).</text>
</comment>
<feature type="transmembrane region" description="Helical" evidence="7">
    <location>
        <begin position="158"/>
        <end position="178"/>
    </location>
</feature>
<comment type="function">
    <text evidence="7">Part of the MsrPQ system that repairs oxidized periplasmic proteins containing methionine sulfoxide residues (Met-O), using respiratory chain electrons. Thus protects these proteins from oxidative-stress damage caused by reactive species of oxygen and chlorine generated by the host defense mechanisms. MsrPQ is essential for the maintenance of envelope integrity under bleach stress, rescuing a wide series of structurally unrelated periplasmic proteins from methionine oxidation. MsrQ provides electrons for reduction to the reductase catalytic subunit MsrP, using the quinone pool of the respiratory chain.</text>
</comment>
<proteinExistence type="inferred from homology"/>
<evidence type="ECO:0000256" key="7">
    <source>
        <dbReference type="HAMAP-Rule" id="MF_01207"/>
    </source>
</evidence>
<keyword evidence="5 7" id="KW-0408">Iron</keyword>
<evidence type="ECO:0000256" key="2">
    <source>
        <dbReference type="ARBA" id="ARBA00022448"/>
    </source>
</evidence>
<evidence type="ECO:0000259" key="8">
    <source>
        <dbReference type="Pfam" id="PF01794"/>
    </source>
</evidence>
<comment type="similarity">
    <text evidence="7">Belongs to the MsrQ family.</text>
</comment>
<evidence type="ECO:0000256" key="6">
    <source>
        <dbReference type="ARBA" id="ARBA00023136"/>
    </source>
</evidence>
<keyword evidence="7" id="KW-0288">FMN</keyword>
<dbReference type="OrthoDB" id="9788328at2"/>
<comment type="cofactor">
    <cofactor evidence="7">
        <name>heme b</name>
        <dbReference type="ChEBI" id="CHEBI:60344"/>
    </cofactor>
    <text evidence="7">Binds 1 heme b (iron(II)-protoporphyrin IX) group per subunit.</text>
</comment>
<dbReference type="GO" id="GO:0009055">
    <property type="term" value="F:electron transfer activity"/>
    <property type="evidence" value="ECO:0007669"/>
    <property type="project" value="UniProtKB-UniRule"/>
</dbReference>
<keyword evidence="4 7" id="KW-1133">Transmembrane helix</keyword>
<keyword evidence="7" id="KW-0479">Metal-binding</keyword>
<dbReference type="HAMAP" id="MF_01207">
    <property type="entry name" value="MsrQ"/>
    <property type="match status" value="1"/>
</dbReference>
<keyword evidence="2 7" id="KW-0813">Transport</keyword>
<dbReference type="PANTHER" id="PTHR36964:SF1">
    <property type="entry name" value="PROTEIN-METHIONINE-SULFOXIDE REDUCTASE HEME-BINDING SUBUNIT MSRQ"/>
    <property type="match status" value="1"/>
</dbReference>
<dbReference type="GO" id="GO:0020037">
    <property type="term" value="F:heme binding"/>
    <property type="evidence" value="ECO:0007669"/>
    <property type="project" value="UniProtKB-UniRule"/>
</dbReference>
<name>A0A1B2EJ92_9HYPH</name>
<dbReference type="EMBL" id="CP016616">
    <property type="protein sequence ID" value="ANY80040.1"/>
    <property type="molecule type" value="Genomic_DNA"/>
</dbReference>
<protein>
    <recommendedName>
        <fullName evidence="7">Protein-methionine-sulfoxide reductase heme-binding subunit MsrQ</fullName>
    </recommendedName>
    <alternativeName>
        <fullName evidence="7">Flavocytochrome MsrQ</fullName>
    </alternativeName>
</protein>
<feature type="transmembrane region" description="Helical" evidence="7">
    <location>
        <begin position="22"/>
        <end position="41"/>
    </location>
</feature>
<comment type="cofactor">
    <cofactor evidence="7">
        <name>FMN</name>
        <dbReference type="ChEBI" id="CHEBI:58210"/>
    </cofactor>
    <text evidence="7">Binds 1 FMN per subunit.</text>
</comment>
<evidence type="ECO:0000256" key="1">
    <source>
        <dbReference type="ARBA" id="ARBA00004141"/>
    </source>
</evidence>
<dbReference type="GO" id="GO:0010181">
    <property type="term" value="F:FMN binding"/>
    <property type="evidence" value="ECO:0007669"/>
    <property type="project" value="UniProtKB-UniRule"/>
</dbReference>
<organism evidence="9">
    <name type="scientific">Microvirga ossetica</name>
    <dbReference type="NCBI Taxonomy" id="1882682"/>
    <lineage>
        <taxon>Bacteria</taxon>
        <taxon>Pseudomonadati</taxon>
        <taxon>Pseudomonadota</taxon>
        <taxon>Alphaproteobacteria</taxon>
        <taxon>Hyphomicrobiales</taxon>
        <taxon>Methylobacteriaceae</taxon>
        <taxon>Microvirga</taxon>
    </lineage>
</organism>
<comment type="subcellular location">
    <subcellularLocation>
        <location evidence="7">Cell membrane</location>
        <topology evidence="7">Multi-pass membrane protein</topology>
    </subcellularLocation>
    <subcellularLocation>
        <location evidence="1">Membrane</location>
        <topology evidence="1">Multi-pass membrane protein</topology>
    </subcellularLocation>
</comment>
<keyword evidence="7" id="KW-0249">Electron transport</keyword>
<dbReference type="GO" id="GO:0030091">
    <property type="term" value="P:protein repair"/>
    <property type="evidence" value="ECO:0007669"/>
    <property type="project" value="UniProtKB-UniRule"/>
</dbReference>
<feature type="domain" description="Ferric oxidoreductase" evidence="8">
    <location>
        <begin position="56"/>
        <end position="169"/>
    </location>
</feature>
<dbReference type="InterPro" id="IPR013130">
    <property type="entry name" value="Fe3_Rdtase_TM_dom"/>
</dbReference>
<reference evidence="9" key="1">
    <citation type="submission" date="2016-07" db="EMBL/GenBank/DDBJ databases">
        <title>Microvirga ossetica sp. nov. a new species of rhizobia isolated from root nodules of the legume species Vicia alpestris Steven originated from North Ossetia region in the Caucasus.</title>
        <authorList>
            <person name="Safronova V.I."/>
            <person name="Kuznetsova I.G."/>
            <person name="Sazanova A.L."/>
            <person name="Belimov A."/>
            <person name="Andronov E."/>
            <person name="Osledkin Y.S."/>
            <person name="Onishchuk O.P."/>
            <person name="Kurchak O.N."/>
            <person name="Shaposhnikov A.I."/>
            <person name="Willems A."/>
            <person name="Tikhonovich I.A."/>
        </authorList>
    </citation>
    <scope>NUCLEOTIDE SEQUENCE [LARGE SCALE GENOMIC DNA]</scope>
    <source>
        <strain evidence="9">V5/3M</strain>
    </source>
</reference>
<feature type="transmembrane region" description="Helical" evidence="7">
    <location>
        <begin position="88"/>
        <end position="106"/>
    </location>
</feature>
<accession>A0A1B2EJ92</accession>
<feature type="transmembrane region" description="Helical" evidence="7">
    <location>
        <begin position="184"/>
        <end position="200"/>
    </location>
</feature>
<dbReference type="KEGG" id="moc:BB934_18895"/>
<dbReference type="PANTHER" id="PTHR36964">
    <property type="entry name" value="PROTEIN-METHIONINE-SULFOXIDE REDUCTASE HEME-BINDING SUBUNIT MSRQ"/>
    <property type="match status" value="1"/>
</dbReference>
<dbReference type="GO" id="GO:0005886">
    <property type="term" value="C:plasma membrane"/>
    <property type="evidence" value="ECO:0007669"/>
    <property type="project" value="UniProtKB-SubCell"/>
</dbReference>
<keyword evidence="6 7" id="KW-0472">Membrane</keyword>
<evidence type="ECO:0000256" key="3">
    <source>
        <dbReference type="ARBA" id="ARBA00022692"/>
    </source>
</evidence>
<dbReference type="GO" id="GO:0016679">
    <property type="term" value="F:oxidoreductase activity, acting on diphenols and related substances as donors"/>
    <property type="evidence" value="ECO:0007669"/>
    <property type="project" value="TreeGrafter"/>
</dbReference>
<dbReference type="Pfam" id="PF01794">
    <property type="entry name" value="Ferric_reduct"/>
    <property type="match status" value="1"/>
</dbReference>
<evidence type="ECO:0000313" key="9">
    <source>
        <dbReference type="EMBL" id="ANY80040.1"/>
    </source>
</evidence>
<evidence type="ECO:0000256" key="4">
    <source>
        <dbReference type="ARBA" id="ARBA00022989"/>
    </source>
</evidence>
<keyword evidence="7" id="KW-1003">Cell membrane</keyword>
<dbReference type="RefSeq" id="WP_099511052.1">
    <property type="nucleotide sequence ID" value="NZ_CP016616.1"/>
</dbReference>
<keyword evidence="7" id="KW-0349">Heme</keyword>
<keyword evidence="7" id="KW-0285">Flavoprotein</keyword>
<dbReference type="GO" id="GO:0046872">
    <property type="term" value="F:metal ion binding"/>
    <property type="evidence" value="ECO:0007669"/>
    <property type="project" value="UniProtKB-KW"/>
</dbReference>
<dbReference type="InterPro" id="IPR022837">
    <property type="entry name" value="MsrQ-like"/>
</dbReference>